<protein>
    <submittedName>
        <fullName evidence="6">2-keto-3-deoxy-phosphogluconate aldolase</fullName>
    </submittedName>
</protein>
<dbReference type="SUPFAM" id="SSF51569">
    <property type="entry name" value="Aldolase"/>
    <property type="match status" value="1"/>
</dbReference>
<dbReference type="PANTHER" id="PTHR30246:SF1">
    <property type="entry name" value="2-DEHYDRO-3-DEOXY-6-PHOSPHOGALACTONATE ALDOLASE-RELATED"/>
    <property type="match status" value="1"/>
</dbReference>
<dbReference type="EMBL" id="FZNR01000001">
    <property type="protein sequence ID" value="SNR24165.1"/>
    <property type="molecule type" value="Genomic_DNA"/>
</dbReference>
<accession>A0A238UPX4</accession>
<dbReference type="InterPro" id="IPR013785">
    <property type="entry name" value="Aldolase_TIM"/>
</dbReference>
<keyword evidence="4" id="KW-0456">Lyase</keyword>
<evidence type="ECO:0000256" key="2">
    <source>
        <dbReference type="ARBA" id="ARBA00006906"/>
    </source>
</evidence>
<comment type="subunit">
    <text evidence="3">Homotrimer.</text>
</comment>
<keyword evidence="7" id="KW-1185">Reference proteome</keyword>
<dbReference type="Pfam" id="PF01081">
    <property type="entry name" value="Aldolase"/>
    <property type="match status" value="1"/>
</dbReference>
<comment type="similarity">
    <text evidence="2">Belongs to the KHG/KDPG aldolase family.</text>
</comment>
<dbReference type="GO" id="GO:0016829">
    <property type="term" value="F:lyase activity"/>
    <property type="evidence" value="ECO:0007669"/>
    <property type="project" value="UniProtKB-KW"/>
</dbReference>
<proteinExistence type="inferred from homology"/>
<evidence type="ECO:0000256" key="1">
    <source>
        <dbReference type="ARBA" id="ARBA00004761"/>
    </source>
</evidence>
<comment type="pathway">
    <text evidence="1">Carbohydrate acid metabolism.</text>
</comment>
<sequence length="213" mass="21153">MTDHRDPLDPVSAAIVEGGLVAILRAPHAGAFAAIADVLVAAGITALEVTLTSDGALEAIAGLRRQLPAGTLIGAGTVLTVDEAKAAVDAGASFLVSPVLDTLAGQSVPCYPGAYTPTEVYSAYRAGAPIVKLFPAGGLKPAYLKDLRGPLPRMRVMPTGGIALDDIVDWLGAGAAAVGLGGPLIGDAATGGSLVALAARAKHAVDAVAFARS</sequence>
<dbReference type="RefSeq" id="WP_089290868.1">
    <property type="nucleotide sequence ID" value="NZ_BOMU01000016.1"/>
</dbReference>
<reference evidence="6 7" key="1">
    <citation type="submission" date="2017-06" db="EMBL/GenBank/DDBJ databases">
        <authorList>
            <person name="Kim H.J."/>
            <person name="Triplett B.A."/>
        </authorList>
    </citation>
    <scope>NUCLEOTIDE SEQUENCE [LARGE SCALE GENOMIC DNA]</scope>
    <source>
        <strain evidence="6 7">DSM 43151</strain>
    </source>
</reference>
<keyword evidence="5" id="KW-0119">Carbohydrate metabolism</keyword>
<dbReference type="Proteomes" id="UP000198415">
    <property type="component" value="Unassembled WGS sequence"/>
</dbReference>
<dbReference type="PANTHER" id="PTHR30246">
    <property type="entry name" value="2-KETO-3-DEOXY-6-PHOSPHOGLUCONATE ALDOLASE"/>
    <property type="match status" value="1"/>
</dbReference>
<gene>
    <name evidence="6" type="ORF">SAMN06264365_10114</name>
</gene>
<evidence type="ECO:0000256" key="3">
    <source>
        <dbReference type="ARBA" id="ARBA00011233"/>
    </source>
</evidence>
<dbReference type="OrthoDB" id="9805177at2"/>
<dbReference type="Gene3D" id="3.20.20.70">
    <property type="entry name" value="Aldolase class I"/>
    <property type="match status" value="1"/>
</dbReference>
<dbReference type="AlphaFoldDB" id="A0A238UPX4"/>
<evidence type="ECO:0000313" key="6">
    <source>
        <dbReference type="EMBL" id="SNR24165.1"/>
    </source>
</evidence>
<name>A0A238UPX4_9ACTN</name>
<organism evidence="6 7">
    <name type="scientific">Actinoplanes regularis</name>
    <dbReference type="NCBI Taxonomy" id="52697"/>
    <lineage>
        <taxon>Bacteria</taxon>
        <taxon>Bacillati</taxon>
        <taxon>Actinomycetota</taxon>
        <taxon>Actinomycetes</taxon>
        <taxon>Micromonosporales</taxon>
        <taxon>Micromonosporaceae</taxon>
        <taxon>Actinoplanes</taxon>
    </lineage>
</organism>
<evidence type="ECO:0000256" key="5">
    <source>
        <dbReference type="ARBA" id="ARBA00023277"/>
    </source>
</evidence>
<dbReference type="CDD" id="cd00452">
    <property type="entry name" value="KDPG_aldolase"/>
    <property type="match status" value="1"/>
</dbReference>
<dbReference type="InterPro" id="IPR000887">
    <property type="entry name" value="Aldlse_KDPG_KHG"/>
</dbReference>
<evidence type="ECO:0000256" key="4">
    <source>
        <dbReference type="ARBA" id="ARBA00023239"/>
    </source>
</evidence>
<evidence type="ECO:0000313" key="7">
    <source>
        <dbReference type="Proteomes" id="UP000198415"/>
    </source>
</evidence>